<evidence type="ECO:0000256" key="1">
    <source>
        <dbReference type="SAM" id="MobiDB-lite"/>
    </source>
</evidence>
<comment type="caution">
    <text evidence="2">The sequence shown here is derived from an EMBL/GenBank/DDBJ whole genome shotgun (WGS) entry which is preliminary data.</text>
</comment>
<dbReference type="InterPro" id="IPR021732">
    <property type="entry name" value="DUF3301"/>
</dbReference>
<reference evidence="2 3" key="1">
    <citation type="submission" date="2016-11" db="EMBL/GenBank/DDBJ databases">
        <title>Mixed transmission modes and dynamic genome evolution in an obligate animal-bacterial symbiosis.</title>
        <authorList>
            <person name="Russell S.L."/>
            <person name="Corbett-Detig R.B."/>
            <person name="Cavanaugh C.M."/>
        </authorList>
    </citation>
    <scope>NUCLEOTIDE SEQUENCE [LARGE SCALE GENOMIC DNA]</scope>
    <source>
        <strain evidence="2">Se-Cadez</strain>
    </source>
</reference>
<protein>
    <recommendedName>
        <fullName evidence="4">DUF3301 domain-containing protein</fullName>
    </recommendedName>
</protein>
<dbReference type="Pfam" id="PF11743">
    <property type="entry name" value="DUF3301"/>
    <property type="match status" value="1"/>
</dbReference>
<name>A0A1T2KX40_9GAMM</name>
<organism evidence="2 3">
    <name type="scientific">Solemya velesiana gill symbiont</name>
    <dbReference type="NCBI Taxonomy" id="1918948"/>
    <lineage>
        <taxon>Bacteria</taxon>
        <taxon>Pseudomonadati</taxon>
        <taxon>Pseudomonadota</taxon>
        <taxon>Gammaproteobacteria</taxon>
        <taxon>sulfur-oxidizing symbionts</taxon>
    </lineage>
</organism>
<accession>A0A1T2KX40</accession>
<sequence length="116" mass="12902">MPTISSILLIALIIWFWLDSARAREIATGICAAACAERNLQFLDQTVALRRLGLRWTQQGIRIRRRFAFDCSEEGEGRHVGHITLVGIQLKEFSLGLPSSEDSAISPRRPPDGPST</sequence>
<dbReference type="OrthoDB" id="5959530at2"/>
<dbReference type="Proteomes" id="UP000190896">
    <property type="component" value="Unassembled WGS sequence"/>
</dbReference>
<proteinExistence type="predicted"/>
<keyword evidence="3" id="KW-1185">Reference proteome</keyword>
<dbReference type="RefSeq" id="WP_078485944.1">
    <property type="nucleotide sequence ID" value="NZ_MPRJ01000010.1"/>
</dbReference>
<dbReference type="EMBL" id="MPRJ01000010">
    <property type="protein sequence ID" value="OOZ37428.1"/>
    <property type="molecule type" value="Genomic_DNA"/>
</dbReference>
<evidence type="ECO:0000313" key="2">
    <source>
        <dbReference type="EMBL" id="OOZ37428.1"/>
    </source>
</evidence>
<dbReference type="AlphaFoldDB" id="A0A1T2KX40"/>
<evidence type="ECO:0000313" key="3">
    <source>
        <dbReference type="Proteomes" id="UP000190896"/>
    </source>
</evidence>
<gene>
    <name evidence="2" type="ORF">BOW51_02465</name>
</gene>
<evidence type="ECO:0008006" key="4">
    <source>
        <dbReference type="Google" id="ProtNLM"/>
    </source>
</evidence>
<feature type="region of interest" description="Disordered" evidence="1">
    <location>
        <begin position="97"/>
        <end position="116"/>
    </location>
</feature>